<dbReference type="GeneID" id="41103113"/>
<reference evidence="1 2" key="2">
    <citation type="journal article" date="2016" name="Stand. Genomic Sci.">
        <title>Complete genome sequence of 'Halanaeroarchaeum sulfurireducens' M27-SA2, a sulfur-reducing and acetate-oxidizing haloarchaeon from the deep-sea hypersaline anoxic lake Medee.</title>
        <authorList>
            <person name="Messina E."/>
            <person name="Sorokin D.Y."/>
            <person name="Kublanov I.V."/>
            <person name="Toshchakov S."/>
            <person name="Lopatina A."/>
            <person name="Arcadi E."/>
            <person name="Smedile F."/>
            <person name="La Spada G."/>
            <person name="La Cono V."/>
            <person name="Yakimov M.M."/>
        </authorList>
    </citation>
    <scope>NUCLEOTIDE SEQUENCE [LARGE SCALE GENOMIC DNA]</scope>
    <source>
        <strain evidence="1 2">M27-SA2</strain>
        <plasmid evidence="2">Plasmid pM27-SA2-01</plasmid>
    </source>
</reference>
<evidence type="ECO:0000313" key="1">
    <source>
        <dbReference type="EMBL" id="ALG83107.1"/>
    </source>
</evidence>
<dbReference type="EMBL" id="CP011565">
    <property type="protein sequence ID" value="ALG83107.1"/>
    <property type="molecule type" value="Genomic_DNA"/>
</dbReference>
<evidence type="ECO:0008006" key="3">
    <source>
        <dbReference type="Google" id="ProtNLM"/>
    </source>
</evidence>
<keyword evidence="1" id="KW-0614">Plasmid</keyword>
<reference evidence="2" key="1">
    <citation type="submission" date="2015-05" db="EMBL/GenBank/DDBJ databases">
        <title>Complete genome sequence of Halanaeroarchaeum sulfurireducens type strain M27-SA2, a sulfate-reducer haloarchaeon from marine anoxic lake Medee.</title>
        <authorList>
            <person name="Messina E."/>
            <person name="Kublanov I.V."/>
            <person name="Toshchakov S."/>
            <person name="Arcadi E."/>
            <person name="La Spada G."/>
            <person name="La Cono V."/>
            <person name="Yakimov M.M."/>
        </authorList>
    </citation>
    <scope>NUCLEOTIDE SEQUENCE [LARGE SCALE GENOMIC DNA]</scope>
    <source>
        <strain evidence="2">M27-SA2</strain>
        <plasmid evidence="2">Plasmid pM27-SA2-01</plasmid>
    </source>
</reference>
<accession>A0A0N9N7M5</accession>
<dbReference type="KEGG" id="hsf:HLASA_3039"/>
<sequence length="265" mass="30964">MSESIDDIPDGIFEPEWDTPIWRYITFYQFVSLLKRNALYFNRADGFSDPFEGSLPLPNTNERQEIIEEFERAKTADDVDEIASSAYETYRKFTFLNCWHIRDRESAFMWELYSDQGIAIKSTARKLRESIENSHTDVQISRVNYIDYEEKKIDEEDTYSPFVHKRLSYSNEKELRAIIQETPNVRPQRESSESRELYIPIGSDVTDSMLVPGKFVSVKLDELISEIYISPARGGKFEELVKMLIDENGLDVEITRSELDSDPVY</sequence>
<name>A0A0N9N7M5_9EURY</name>
<dbReference type="Proteomes" id="UP000060390">
    <property type="component" value="Plasmid pM27-SA2-01"/>
</dbReference>
<gene>
    <name evidence="1" type="ORF">HLASA_3039</name>
</gene>
<organism evidence="1 2">
    <name type="scientific">Halanaeroarchaeum sulfurireducens</name>
    <dbReference type="NCBI Taxonomy" id="1604004"/>
    <lineage>
        <taxon>Archaea</taxon>
        <taxon>Methanobacteriati</taxon>
        <taxon>Methanobacteriota</taxon>
        <taxon>Stenosarchaea group</taxon>
        <taxon>Halobacteria</taxon>
        <taxon>Halobacteriales</taxon>
        <taxon>Halobacteriaceae</taxon>
        <taxon>Halanaeroarchaeum</taxon>
    </lineage>
</organism>
<protein>
    <recommendedName>
        <fullName evidence="3">DUF2971 domain-containing protein</fullName>
    </recommendedName>
</protein>
<dbReference type="AlphaFoldDB" id="A0A0N9N7M5"/>
<geneLocation type="plasmid" evidence="1 2">
    <name>pM27-SA2-01</name>
</geneLocation>
<evidence type="ECO:0000313" key="2">
    <source>
        <dbReference type="Proteomes" id="UP000060390"/>
    </source>
</evidence>
<dbReference type="RefSeq" id="WP_144426137.1">
    <property type="nucleotide sequence ID" value="NZ_CP011565.1"/>
</dbReference>
<proteinExistence type="predicted"/>